<evidence type="ECO:0000256" key="1">
    <source>
        <dbReference type="SAM" id="MobiDB-lite"/>
    </source>
</evidence>
<reference evidence="2 3" key="1">
    <citation type="journal article" date="2016" name="PLoS ONE">
        <title>Complete Genome Sequence and Comparative Genomics of a Novel Myxobacterium Myxococcus hansupus.</title>
        <authorList>
            <person name="Sharma G."/>
            <person name="Narwani T."/>
            <person name="Subramanian S."/>
        </authorList>
    </citation>
    <scope>NUCLEOTIDE SEQUENCE [LARGE SCALE GENOMIC DNA]</scope>
    <source>
        <strain evidence="3">mixupus</strain>
    </source>
</reference>
<accession>A0A0H4X0G3</accession>
<dbReference type="Proteomes" id="UP000009026">
    <property type="component" value="Chromosome"/>
</dbReference>
<dbReference type="PATRIC" id="fig|1297742.4.peg.6214"/>
<protein>
    <submittedName>
        <fullName evidence="2">Uncharacterized protein</fullName>
    </submittedName>
</protein>
<gene>
    <name evidence="2" type="ORF">A176_006123</name>
</gene>
<keyword evidence="3" id="KW-1185">Reference proteome</keyword>
<feature type="region of interest" description="Disordered" evidence="1">
    <location>
        <begin position="21"/>
        <end position="72"/>
    </location>
</feature>
<feature type="compositionally biased region" description="Basic and acidic residues" evidence="1">
    <location>
        <begin position="27"/>
        <end position="44"/>
    </location>
</feature>
<organism evidence="2 3">
    <name type="scientific">Pseudomyxococcus hansupus</name>
    <dbReference type="NCBI Taxonomy" id="1297742"/>
    <lineage>
        <taxon>Bacteria</taxon>
        <taxon>Pseudomonadati</taxon>
        <taxon>Myxococcota</taxon>
        <taxon>Myxococcia</taxon>
        <taxon>Myxococcales</taxon>
        <taxon>Cystobacterineae</taxon>
        <taxon>Myxococcaceae</taxon>
        <taxon>Pseudomyxococcus</taxon>
    </lineage>
</organism>
<dbReference type="AlphaFoldDB" id="A0A0H4X0G3"/>
<feature type="compositionally biased region" description="Basic and acidic residues" evidence="1">
    <location>
        <begin position="52"/>
        <end position="64"/>
    </location>
</feature>
<evidence type="ECO:0000313" key="2">
    <source>
        <dbReference type="EMBL" id="AKQ69211.1"/>
    </source>
</evidence>
<dbReference type="EMBL" id="CP012109">
    <property type="protein sequence ID" value="AKQ69211.1"/>
    <property type="molecule type" value="Genomic_DNA"/>
</dbReference>
<name>A0A0H4X0G3_9BACT</name>
<sequence length="300" mass="32813">MLSLLAAPGAALAWTPPSVPCAAATAPDHEQDSDCDGLPDHMEDLNQNGRVDIGETDPHKRDTDGDGASDLTEYLAGTDANRDAFLSFPEPMVFDLVRGLDSEKGELEFNTLFRLRPRSEGMLLQYAPEIEYAFGDGMAAELELPMENERVAALKTAVQFTFHVDPHRRWAHGIQVLAETKLHEKETDVALLHIGKVRLGERVSLVSISGVQGVHVRETGDLHAAALVNLSAFYAVAQQVIVGVETNMRLDDAMAFDWMVMPQAHVQLNHHARVQVGLGAVKGGPSNVEPMMSTRFIIEM</sequence>
<dbReference type="STRING" id="1297742.A176_006123"/>
<dbReference type="eggNOG" id="ENOG5032J7B">
    <property type="taxonomic scope" value="Bacteria"/>
</dbReference>
<evidence type="ECO:0000313" key="3">
    <source>
        <dbReference type="Proteomes" id="UP000009026"/>
    </source>
</evidence>
<dbReference type="KEGG" id="mym:A176_006123"/>
<proteinExistence type="predicted"/>